<keyword evidence="4 7" id="KW-0812">Transmembrane</keyword>
<feature type="transmembrane region" description="Helical" evidence="7">
    <location>
        <begin position="126"/>
        <end position="145"/>
    </location>
</feature>
<reference evidence="8 9" key="1">
    <citation type="submission" date="2021-01" db="EMBL/GenBank/DDBJ databases">
        <title>Genome seq and assembly of Nocardiodes sp. G10.</title>
        <authorList>
            <person name="Chhetri G."/>
        </authorList>
    </citation>
    <scope>NUCLEOTIDE SEQUENCE [LARGE SCALE GENOMIC DNA]</scope>
    <source>
        <strain evidence="8 9">G10</strain>
    </source>
</reference>
<sequence length="492" mass="51172">MTPSTGVRTGSNSLGGRVVRGAMWSSAGVVVLRAGGLVSGIVAARLLVPEHFGVYAVAIVVLTLIGQVAELGIHSALLRASKQDFDCVAPTALTLALTSYSILALALFLLAAPIASAFGTPQADGAMRVLALCVLLGAPACIPTAQLRRDFRMAVQSAIELVAFAVSTGVMVWLALEGHGAMALVWSRVVGQVVVVVGLQLVVTRRYLPGFRADVARDIVRLGLPLVGATLVGTVVAGVNVFFIGRSVGASGVGLFTLGENVAAWPVGLFLPVLLNVGLPLFAQIRDDPPLVRQVFARCVELMMWAFLPVCVLLAVLAPSLVETLYGSRWAGAVVVLQVLTFCKLGEILCKLCVDVAVAGGLTRRYLLVQVAWLAVQVPAVWWASGQDVRAVVVANLAVMLVVVVPAHLALVRPLVGERAGRVFLTSALPAAAAVAAGLVAVAAGGMGTRPWTTLVAGGLAGGVAYLLLTARWVRSALVRARSLRDMQGSWG</sequence>
<evidence type="ECO:0000256" key="3">
    <source>
        <dbReference type="ARBA" id="ARBA00022475"/>
    </source>
</evidence>
<keyword evidence="3" id="KW-1003">Cell membrane</keyword>
<evidence type="ECO:0000313" key="8">
    <source>
        <dbReference type="EMBL" id="MBL0748506.1"/>
    </source>
</evidence>
<feature type="transmembrane region" description="Helical" evidence="7">
    <location>
        <begin position="182"/>
        <end position="203"/>
    </location>
</feature>
<comment type="subcellular location">
    <subcellularLocation>
        <location evidence="1">Cell membrane</location>
        <topology evidence="1">Multi-pass membrane protein</topology>
    </subcellularLocation>
</comment>
<keyword evidence="5 7" id="KW-1133">Transmembrane helix</keyword>
<evidence type="ECO:0000256" key="1">
    <source>
        <dbReference type="ARBA" id="ARBA00004651"/>
    </source>
</evidence>
<feature type="transmembrane region" description="Helical" evidence="7">
    <location>
        <begin position="391"/>
        <end position="411"/>
    </location>
</feature>
<protein>
    <submittedName>
        <fullName evidence="8">Oligosaccharide flippase family protein</fullName>
    </submittedName>
</protein>
<feature type="transmembrane region" description="Helical" evidence="7">
    <location>
        <begin position="295"/>
        <end position="318"/>
    </location>
</feature>
<evidence type="ECO:0000313" key="9">
    <source>
        <dbReference type="Proteomes" id="UP000636918"/>
    </source>
</evidence>
<dbReference type="RefSeq" id="WP_201936866.1">
    <property type="nucleotide sequence ID" value="NZ_JAERSG010000003.1"/>
</dbReference>
<feature type="transmembrane region" description="Helical" evidence="7">
    <location>
        <begin position="52"/>
        <end position="73"/>
    </location>
</feature>
<feature type="transmembrane region" description="Helical" evidence="7">
    <location>
        <begin position="452"/>
        <end position="474"/>
    </location>
</feature>
<evidence type="ECO:0000256" key="7">
    <source>
        <dbReference type="SAM" id="Phobius"/>
    </source>
</evidence>
<gene>
    <name evidence="8" type="ORF">JI751_12870</name>
</gene>
<evidence type="ECO:0000256" key="2">
    <source>
        <dbReference type="ARBA" id="ARBA00007430"/>
    </source>
</evidence>
<feature type="transmembrane region" description="Helical" evidence="7">
    <location>
        <begin position="224"/>
        <end position="243"/>
    </location>
</feature>
<keyword evidence="6 7" id="KW-0472">Membrane</keyword>
<keyword evidence="9" id="KW-1185">Reference proteome</keyword>
<dbReference type="EMBL" id="JAERSG010000003">
    <property type="protein sequence ID" value="MBL0748506.1"/>
    <property type="molecule type" value="Genomic_DNA"/>
</dbReference>
<dbReference type="Pfam" id="PF13440">
    <property type="entry name" value="Polysacc_synt_3"/>
    <property type="match status" value="1"/>
</dbReference>
<dbReference type="InterPro" id="IPR050833">
    <property type="entry name" value="Poly_Biosynth_Transport"/>
</dbReference>
<comment type="caution">
    <text evidence="8">The sequence shown here is derived from an EMBL/GenBank/DDBJ whole genome shotgun (WGS) entry which is preliminary data.</text>
</comment>
<dbReference type="PANTHER" id="PTHR30250">
    <property type="entry name" value="PST FAMILY PREDICTED COLANIC ACID TRANSPORTER"/>
    <property type="match status" value="1"/>
</dbReference>
<feature type="transmembrane region" description="Helical" evidence="7">
    <location>
        <begin position="366"/>
        <end position="385"/>
    </location>
</feature>
<accession>A0ABS1LDA7</accession>
<evidence type="ECO:0000256" key="6">
    <source>
        <dbReference type="ARBA" id="ARBA00023136"/>
    </source>
</evidence>
<feature type="transmembrane region" description="Helical" evidence="7">
    <location>
        <begin position="157"/>
        <end position="176"/>
    </location>
</feature>
<proteinExistence type="inferred from homology"/>
<feature type="transmembrane region" description="Helical" evidence="7">
    <location>
        <begin position="423"/>
        <end position="446"/>
    </location>
</feature>
<dbReference type="Proteomes" id="UP000636918">
    <property type="component" value="Unassembled WGS sequence"/>
</dbReference>
<dbReference type="PANTHER" id="PTHR30250:SF10">
    <property type="entry name" value="LIPOPOLYSACCHARIDE BIOSYNTHESIS PROTEIN WZXC"/>
    <property type="match status" value="1"/>
</dbReference>
<organism evidence="8 9">
    <name type="scientific">Nocardioides baculatus</name>
    <dbReference type="NCBI Taxonomy" id="2801337"/>
    <lineage>
        <taxon>Bacteria</taxon>
        <taxon>Bacillati</taxon>
        <taxon>Actinomycetota</taxon>
        <taxon>Actinomycetes</taxon>
        <taxon>Propionibacteriales</taxon>
        <taxon>Nocardioidaceae</taxon>
        <taxon>Nocardioides</taxon>
    </lineage>
</organism>
<name>A0ABS1LDA7_9ACTN</name>
<comment type="similarity">
    <text evidence="2">Belongs to the polysaccharide synthase family.</text>
</comment>
<feature type="transmembrane region" description="Helical" evidence="7">
    <location>
        <begin position="330"/>
        <end position="354"/>
    </location>
</feature>
<evidence type="ECO:0000256" key="4">
    <source>
        <dbReference type="ARBA" id="ARBA00022692"/>
    </source>
</evidence>
<feature type="transmembrane region" description="Helical" evidence="7">
    <location>
        <begin position="93"/>
        <end position="114"/>
    </location>
</feature>
<evidence type="ECO:0000256" key="5">
    <source>
        <dbReference type="ARBA" id="ARBA00022989"/>
    </source>
</evidence>
<feature type="transmembrane region" description="Helical" evidence="7">
    <location>
        <begin position="263"/>
        <end position="283"/>
    </location>
</feature>
<feature type="transmembrane region" description="Helical" evidence="7">
    <location>
        <begin position="21"/>
        <end position="46"/>
    </location>
</feature>